<keyword evidence="1" id="KW-0472">Membrane</keyword>
<keyword evidence="3" id="KW-1185">Reference proteome</keyword>
<dbReference type="EMBL" id="JAUJYN010000005">
    <property type="protein sequence ID" value="KAK1270219.1"/>
    <property type="molecule type" value="Genomic_DNA"/>
</dbReference>
<dbReference type="PANTHER" id="PTHR31170">
    <property type="entry name" value="BNAC04G53230D PROTEIN"/>
    <property type="match status" value="1"/>
</dbReference>
<gene>
    <name evidence="2" type="ORF">QJS04_geneDACA021044</name>
</gene>
<dbReference type="AlphaFoldDB" id="A0AAV9B1Q2"/>
<protein>
    <submittedName>
        <fullName evidence="2">UPF0481 protein</fullName>
    </submittedName>
</protein>
<comment type="caution">
    <text evidence="2">The sequence shown here is derived from an EMBL/GenBank/DDBJ whole genome shotgun (WGS) entry which is preliminary data.</text>
</comment>
<accession>A0AAV9B1Q2</accession>
<dbReference type="InterPro" id="IPR004158">
    <property type="entry name" value="DUF247_pln"/>
</dbReference>
<dbReference type="Proteomes" id="UP001179952">
    <property type="component" value="Unassembled WGS sequence"/>
</dbReference>
<feature type="transmembrane region" description="Helical" evidence="1">
    <location>
        <begin position="402"/>
        <end position="426"/>
    </location>
</feature>
<organism evidence="2 3">
    <name type="scientific">Acorus gramineus</name>
    <name type="common">Dwarf sweet flag</name>
    <dbReference type="NCBI Taxonomy" id="55184"/>
    <lineage>
        <taxon>Eukaryota</taxon>
        <taxon>Viridiplantae</taxon>
        <taxon>Streptophyta</taxon>
        <taxon>Embryophyta</taxon>
        <taxon>Tracheophyta</taxon>
        <taxon>Spermatophyta</taxon>
        <taxon>Magnoliopsida</taxon>
        <taxon>Liliopsida</taxon>
        <taxon>Acoraceae</taxon>
        <taxon>Acorus</taxon>
    </lineage>
</organism>
<evidence type="ECO:0000256" key="1">
    <source>
        <dbReference type="SAM" id="Phobius"/>
    </source>
</evidence>
<name>A0AAV9B1Q2_ACOGR</name>
<dbReference type="PANTHER" id="PTHR31170:SF18">
    <property type="entry name" value="(WILD MALAYSIAN BANANA) HYPOTHETICAL PROTEIN"/>
    <property type="match status" value="1"/>
</dbReference>
<evidence type="ECO:0000313" key="2">
    <source>
        <dbReference type="EMBL" id="KAK1270219.1"/>
    </source>
</evidence>
<sequence>MGEKSWVVDINEKLKHMNPLEQSQLWEKRSIYIVPSCVKELNDKSYKPQVVSFGPYHHGEDHLMPMEEHKQRALLQFLKRCNKPLENFVKAMEEVAGALKEAYERLDERWTDRDWFLQLMILDGCFMLEILRTVSDSSKNDYAGNDPIFSPHGMLHMVPYIRRDMLMLENQLPLLVLEKLVSVESGKSEQANRLHRLILRFYERDAQLESGALSLHVLDTFRKSLLIDELKHGNARSFDDNQSRQKDNKNDIVRSAMELNEAGVHFKASHSSSLKDISFRHGVLRLPPIVVDDTTESMLLNLMAFERLHVGVGNQVTSYVFFMDNIIDSSKDVALLTSKEIIQNMLGSDKAVAELFNQMSKDITLDEKDPLDVVQRKVNKYCKKKCNKWRANLIHTYFRNPWAILSLLAAIFLLALTVTQSVYTILQYYHDNNNSPSSPLTPLPIFPPPPAPAPF</sequence>
<dbReference type="Pfam" id="PF03140">
    <property type="entry name" value="DUF247"/>
    <property type="match status" value="1"/>
</dbReference>
<keyword evidence="1" id="KW-0812">Transmembrane</keyword>
<keyword evidence="1" id="KW-1133">Transmembrane helix</keyword>
<evidence type="ECO:0000313" key="3">
    <source>
        <dbReference type="Proteomes" id="UP001179952"/>
    </source>
</evidence>
<reference evidence="2" key="2">
    <citation type="submission" date="2023-06" db="EMBL/GenBank/DDBJ databases">
        <authorList>
            <person name="Ma L."/>
            <person name="Liu K.-W."/>
            <person name="Li Z."/>
            <person name="Hsiao Y.-Y."/>
            <person name="Qi Y."/>
            <person name="Fu T."/>
            <person name="Tang G."/>
            <person name="Zhang D."/>
            <person name="Sun W.-H."/>
            <person name="Liu D.-K."/>
            <person name="Li Y."/>
            <person name="Chen G.-Z."/>
            <person name="Liu X.-D."/>
            <person name="Liao X.-Y."/>
            <person name="Jiang Y.-T."/>
            <person name="Yu X."/>
            <person name="Hao Y."/>
            <person name="Huang J."/>
            <person name="Zhao X.-W."/>
            <person name="Ke S."/>
            <person name="Chen Y.-Y."/>
            <person name="Wu W.-L."/>
            <person name="Hsu J.-L."/>
            <person name="Lin Y.-F."/>
            <person name="Huang M.-D."/>
            <person name="Li C.-Y."/>
            <person name="Huang L."/>
            <person name="Wang Z.-W."/>
            <person name="Zhao X."/>
            <person name="Zhong W.-Y."/>
            <person name="Peng D.-H."/>
            <person name="Ahmad S."/>
            <person name="Lan S."/>
            <person name="Zhang J.-S."/>
            <person name="Tsai W.-C."/>
            <person name="Van De Peer Y."/>
            <person name="Liu Z.-J."/>
        </authorList>
    </citation>
    <scope>NUCLEOTIDE SEQUENCE</scope>
    <source>
        <strain evidence="2">SCP</strain>
        <tissue evidence="2">Leaves</tissue>
    </source>
</reference>
<reference evidence="2" key="1">
    <citation type="journal article" date="2023" name="Nat. Commun.">
        <title>Diploid and tetraploid genomes of Acorus and the evolution of monocots.</title>
        <authorList>
            <person name="Ma L."/>
            <person name="Liu K.W."/>
            <person name="Li Z."/>
            <person name="Hsiao Y.Y."/>
            <person name="Qi Y."/>
            <person name="Fu T."/>
            <person name="Tang G.D."/>
            <person name="Zhang D."/>
            <person name="Sun W.H."/>
            <person name="Liu D.K."/>
            <person name="Li Y."/>
            <person name="Chen G.Z."/>
            <person name="Liu X.D."/>
            <person name="Liao X.Y."/>
            <person name="Jiang Y.T."/>
            <person name="Yu X."/>
            <person name="Hao Y."/>
            <person name="Huang J."/>
            <person name="Zhao X.W."/>
            <person name="Ke S."/>
            <person name="Chen Y.Y."/>
            <person name="Wu W.L."/>
            <person name="Hsu J.L."/>
            <person name="Lin Y.F."/>
            <person name="Huang M.D."/>
            <person name="Li C.Y."/>
            <person name="Huang L."/>
            <person name="Wang Z.W."/>
            <person name="Zhao X."/>
            <person name="Zhong W.Y."/>
            <person name="Peng D.H."/>
            <person name="Ahmad S."/>
            <person name="Lan S."/>
            <person name="Zhang J.S."/>
            <person name="Tsai W.C."/>
            <person name="Van de Peer Y."/>
            <person name="Liu Z.J."/>
        </authorList>
    </citation>
    <scope>NUCLEOTIDE SEQUENCE</scope>
    <source>
        <strain evidence="2">SCP</strain>
    </source>
</reference>
<proteinExistence type="predicted"/>